<organism evidence="2 3">
    <name type="scientific">Melghirimyces algeriensis</name>
    <dbReference type="NCBI Taxonomy" id="910412"/>
    <lineage>
        <taxon>Bacteria</taxon>
        <taxon>Bacillati</taxon>
        <taxon>Bacillota</taxon>
        <taxon>Bacilli</taxon>
        <taxon>Bacillales</taxon>
        <taxon>Thermoactinomycetaceae</taxon>
        <taxon>Melghirimyces</taxon>
    </lineage>
</organism>
<accession>A0A521ABP5</accession>
<evidence type="ECO:0000313" key="3">
    <source>
        <dbReference type="Proteomes" id="UP000315636"/>
    </source>
</evidence>
<dbReference type="Pfam" id="PF06276">
    <property type="entry name" value="FhuF"/>
    <property type="match status" value="1"/>
</dbReference>
<sequence>MMQSYKTIHHWSPFHVYPLSEDSSVTSVLSLMNPRLCNHFLHEQMLSIQAPNKKVTASLIMKRYAQLYVIPQLHSLIAREPMMRMPMEACHIGFNRKLYVDLTQCEWFAEEPEWNTVFSWVFANHITPMIEAFYQTTNVSRRILWENVAVRINSYYRKSLQKENCAEKIFSFLREADGRLFGLNENPLKPFLHQATPACETVTRKTCCYFYRLEKNREELEHCQICPLKNKMELMVKNR</sequence>
<dbReference type="EMBL" id="FXTI01000001">
    <property type="protein sequence ID" value="SMO32227.1"/>
    <property type="molecule type" value="Genomic_DNA"/>
</dbReference>
<feature type="domain" description="Aerobactin siderophore biosynthesis IucA/IucC-like C-terminal" evidence="1">
    <location>
        <begin position="62"/>
        <end position="166"/>
    </location>
</feature>
<dbReference type="AlphaFoldDB" id="A0A521ABP5"/>
<evidence type="ECO:0000313" key="2">
    <source>
        <dbReference type="EMBL" id="SMO32227.1"/>
    </source>
</evidence>
<reference evidence="2 3" key="1">
    <citation type="submission" date="2017-05" db="EMBL/GenBank/DDBJ databases">
        <authorList>
            <person name="Varghese N."/>
            <person name="Submissions S."/>
        </authorList>
    </citation>
    <scope>NUCLEOTIDE SEQUENCE [LARGE SCALE GENOMIC DNA]</scope>
    <source>
        <strain evidence="2 3">DSM 45474</strain>
    </source>
</reference>
<dbReference type="GO" id="GO:0003824">
    <property type="term" value="F:catalytic activity"/>
    <property type="evidence" value="ECO:0007669"/>
    <property type="project" value="UniProtKB-ARBA"/>
</dbReference>
<dbReference type="OrthoDB" id="5870636at2"/>
<protein>
    <submittedName>
        <fullName evidence="2">Ferric iron reductase protein FhuF, involved in iron transport</fullName>
    </submittedName>
</protein>
<dbReference type="RefSeq" id="WP_142503757.1">
    <property type="nucleotide sequence ID" value="NZ_FXTI01000001.1"/>
</dbReference>
<proteinExistence type="predicted"/>
<keyword evidence="3" id="KW-1185">Reference proteome</keyword>
<evidence type="ECO:0000259" key="1">
    <source>
        <dbReference type="Pfam" id="PF06276"/>
    </source>
</evidence>
<name>A0A521ABP5_9BACL</name>
<gene>
    <name evidence="2" type="ORF">SAMN06264849_10138</name>
</gene>
<dbReference type="InterPro" id="IPR022770">
    <property type="entry name" value="IucA/IucC-like_C"/>
</dbReference>
<dbReference type="Proteomes" id="UP000315636">
    <property type="component" value="Unassembled WGS sequence"/>
</dbReference>